<sequence length="35" mass="3791">MLWALAISGAGNFEFKAVPRGYDNDRGSRFGSGGW</sequence>
<evidence type="ECO:0000313" key="1">
    <source>
        <dbReference type="EMBL" id="CNI73874.1"/>
    </source>
</evidence>
<gene>
    <name evidence="1" type="ORF">ERS008529_04786</name>
</gene>
<evidence type="ECO:0000313" key="2">
    <source>
        <dbReference type="Proteomes" id="UP000045840"/>
    </source>
</evidence>
<accession>A0A0T9RNJ7</accession>
<dbReference type="Proteomes" id="UP000045840">
    <property type="component" value="Unassembled WGS sequence"/>
</dbReference>
<dbReference type="STRING" id="1288385.ERS137968_04768"/>
<proteinExistence type="predicted"/>
<protein>
    <submittedName>
        <fullName evidence="1">Uncharacterized protein</fullName>
    </submittedName>
</protein>
<name>A0A0T9RNJ7_9GAMM</name>
<organism evidence="1 2">
    <name type="scientific">Yersinia pekkanenii</name>
    <dbReference type="NCBI Taxonomy" id="1288385"/>
    <lineage>
        <taxon>Bacteria</taxon>
        <taxon>Pseudomonadati</taxon>
        <taxon>Pseudomonadota</taxon>
        <taxon>Gammaproteobacteria</taxon>
        <taxon>Enterobacterales</taxon>
        <taxon>Yersiniaceae</taxon>
        <taxon>Yersinia</taxon>
    </lineage>
</organism>
<dbReference type="AlphaFoldDB" id="A0A0T9RNJ7"/>
<dbReference type="EMBL" id="CQAZ01000125">
    <property type="protein sequence ID" value="CNI73874.1"/>
    <property type="molecule type" value="Genomic_DNA"/>
</dbReference>
<reference evidence="2" key="1">
    <citation type="submission" date="2015-03" db="EMBL/GenBank/DDBJ databases">
        <authorList>
            <consortium name="Pathogen Informatics"/>
        </authorList>
    </citation>
    <scope>NUCLEOTIDE SEQUENCE [LARGE SCALE GENOMIC DNA]</scope>
    <source>
        <strain evidence="2">A125KOH2</strain>
    </source>
</reference>